<evidence type="ECO:0000256" key="1">
    <source>
        <dbReference type="ARBA" id="ARBA00005964"/>
    </source>
</evidence>
<accession>A0A6A6BXN2</accession>
<dbReference type="Gene3D" id="3.40.50.1820">
    <property type="entry name" value="alpha/beta hydrolase"/>
    <property type="match status" value="1"/>
</dbReference>
<organism evidence="5 6">
    <name type="scientific">Zasmidium cellare ATCC 36951</name>
    <dbReference type="NCBI Taxonomy" id="1080233"/>
    <lineage>
        <taxon>Eukaryota</taxon>
        <taxon>Fungi</taxon>
        <taxon>Dikarya</taxon>
        <taxon>Ascomycota</taxon>
        <taxon>Pezizomycotina</taxon>
        <taxon>Dothideomycetes</taxon>
        <taxon>Dothideomycetidae</taxon>
        <taxon>Mycosphaerellales</taxon>
        <taxon>Mycosphaerellaceae</taxon>
        <taxon>Zasmidium</taxon>
    </lineage>
</organism>
<reference evidence="5" key="1">
    <citation type="journal article" date="2020" name="Stud. Mycol.">
        <title>101 Dothideomycetes genomes: a test case for predicting lifestyles and emergence of pathogens.</title>
        <authorList>
            <person name="Haridas S."/>
            <person name="Albert R."/>
            <person name="Binder M."/>
            <person name="Bloem J."/>
            <person name="Labutti K."/>
            <person name="Salamov A."/>
            <person name="Andreopoulos B."/>
            <person name="Baker S."/>
            <person name="Barry K."/>
            <person name="Bills G."/>
            <person name="Bluhm B."/>
            <person name="Cannon C."/>
            <person name="Castanera R."/>
            <person name="Culley D."/>
            <person name="Daum C."/>
            <person name="Ezra D."/>
            <person name="Gonzalez J."/>
            <person name="Henrissat B."/>
            <person name="Kuo A."/>
            <person name="Liang C."/>
            <person name="Lipzen A."/>
            <person name="Lutzoni F."/>
            <person name="Magnuson J."/>
            <person name="Mondo S."/>
            <person name="Nolan M."/>
            <person name="Ohm R."/>
            <person name="Pangilinan J."/>
            <person name="Park H.-J."/>
            <person name="Ramirez L."/>
            <person name="Alfaro M."/>
            <person name="Sun H."/>
            <person name="Tritt A."/>
            <person name="Yoshinaga Y."/>
            <person name="Zwiers L.-H."/>
            <person name="Turgeon B."/>
            <person name="Goodwin S."/>
            <person name="Spatafora J."/>
            <person name="Crous P."/>
            <person name="Grigoriev I."/>
        </authorList>
    </citation>
    <scope>NUCLEOTIDE SEQUENCE</scope>
    <source>
        <strain evidence="5">ATCC 36951</strain>
    </source>
</reference>
<dbReference type="Pfam" id="PF00135">
    <property type="entry name" value="COesterase"/>
    <property type="match status" value="1"/>
</dbReference>
<dbReference type="RefSeq" id="XP_033659201.1">
    <property type="nucleotide sequence ID" value="XM_033810908.1"/>
</dbReference>
<evidence type="ECO:0000259" key="4">
    <source>
        <dbReference type="Pfam" id="PF00135"/>
    </source>
</evidence>
<dbReference type="AlphaFoldDB" id="A0A6A6BXN2"/>
<keyword evidence="3" id="KW-0732">Signal</keyword>
<dbReference type="GO" id="GO:0016787">
    <property type="term" value="F:hydrolase activity"/>
    <property type="evidence" value="ECO:0007669"/>
    <property type="project" value="UniProtKB-KW"/>
</dbReference>
<dbReference type="EMBL" id="ML993702">
    <property type="protein sequence ID" value="KAF2158312.1"/>
    <property type="molecule type" value="Genomic_DNA"/>
</dbReference>
<dbReference type="PROSITE" id="PS00122">
    <property type="entry name" value="CARBOXYLESTERASE_B_1"/>
    <property type="match status" value="1"/>
</dbReference>
<dbReference type="InterPro" id="IPR019826">
    <property type="entry name" value="Carboxylesterase_B_AS"/>
</dbReference>
<name>A0A6A6BXN2_ZASCE</name>
<evidence type="ECO:0000256" key="2">
    <source>
        <dbReference type="ARBA" id="ARBA00022801"/>
    </source>
</evidence>
<dbReference type="EC" id="3.1.1.-" evidence="3"/>
<dbReference type="Proteomes" id="UP000799537">
    <property type="component" value="Unassembled WGS sequence"/>
</dbReference>
<feature type="signal peptide" evidence="3">
    <location>
        <begin position="1"/>
        <end position="19"/>
    </location>
</feature>
<keyword evidence="2 3" id="KW-0378">Hydrolase</keyword>
<feature type="chain" id="PRO_5025714509" description="Carboxylic ester hydrolase" evidence="3">
    <location>
        <begin position="20"/>
        <end position="598"/>
    </location>
</feature>
<protein>
    <recommendedName>
        <fullName evidence="3">Carboxylic ester hydrolase</fullName>
        <ecNumber evidence="3">3.1.1.-</ecNumber>
    </recommendedName>
</protein>
<evidence type="ECO:0000313" key="5">
    <source>
        <dbReference type="EMBL" id="KAF2158312.1"/>
    </source>
</evidence>
<dbReference type="SUPFAM" id="SSF53474">
    <property type="entry name" value="alpha/beta-Hydrolases"/>
    <property type="match status" value="1"/>
</dbReference>
<feature type="domain" description="Carboxylesterase type B" evidence="4">
    <location>
        <begin position="21"/>
        <end position="536"/>
    </location>
</feature>
<evidence type="ECO:0000256" key="3">
    <source>
        <dbReference type="RuleBase" id="RU361235"/>
    </source>
</evidence>
<dbReference type="InterPro" id="IPR029058">
    <property type="entry name" value="AB_hydrolase_fold"/>
</dbReference>
<dbReference type="OrthoDB" id="408631at2759"/>
<dbReference type="InterPro" id="IPR002018">
    <property type="entry name" value="CarbesteraseB"/>
</dbReference>
<sequence length="598" mass="63008">MSSGIWLAGTVLNLGLALASTPQVTLEAGIVHGAVCNGVNTSVYRGIPYAQPPVGNLRFMPPQPLNTSFPNDTLNATQFSAGCIQASDQFAWTEPSTSEDCLTLTVYTPPNNPSSLPVKVWLHGGGNTGGSASYPLYDLCHLATDSIAVAVQYRLGPLGFLALDSAGIDGNMGVKDQIAALEWVQANIGAFGGDPRKVLLFGQSSGADDAFAIASLPQTKELVRGVVCESGGGLDLAPFETMQSVGADYAVGLGCARDDLPCLQSKSVEELISTYSTLPVFSQGEGTFTNPMLAGWAAGNFPNSTNMANPYLDGKLFVQQPLAVGPQVPIILGSNTNDGSLFAVPPLLGDSITPQNYTTFLSQFGPLAPAIQRKYPLPPNATQTAIIAALTNIETLFAFKCFAYRGLRSAKNSGVQAYAYSFDHKLSCPWLWEDGTPFPTGAETELFSQPMHTAELTLVLGGLENLPWGNGSCDLSAREAGLSEVLRKSWTAMAVSGDPSLVNLSWTPFDKCDTQGLYIGNSTVVRKLDFSECEFWDEVQHELGGLETSWPSCEGNATNVSNASVPAPYTSGQGSSRSVAIGGLVVGGLIASFLQVSV</sequence>
<proteinExistence type="inferred from homology"/>
<dbReference type="PANTHER" id="PTHR11559">
    <property type="entry name" value="CARBOXYLESTERASE"/>
    <property type="match status" value="1"/>
</dbReference>
<comment type="similarity">
    <text evidence="1 3">Belongs to the type-B carboxylesterase/lipase family.</text>
</comment>
<keyword evidence="6" id="KW-1185">Reference proteome</keyword>
<dbReference type="InterPro" id="IPR050309">
    <property type="entry name" value="Type-B_Carboxylest/Lipase"/>
</dbReference>
<gene>
    <name evidence="5" type="ORF">M409DRAFT_38341</name>
</gene>
<dbReference type="GeneID" id="54564180"/>
<evidence type="ECO:0000313" key="6">
    <source>
        <dbReference type="Proteomes" id="UP000799537"/>
    </source>
</evidence>